<comment type="caution">
    <text evidence="1">The sequence shown here is derived from an EMBL/GenBank/DDBJ whole genome shotgun (WGS) entry which is preliminary data.</text>
</comment>
<evidence type="ECO:0000313" key="2">
    <source>
        <dbReference type="Proteomes" id="UP000050525"/>
    </source>
</evidence>
<dbReference type="Proteomes" id="UP000050525">
    <property type="component" value="Unassembled WGS sequence"/>
</dbReference>
<protein>
    <submittedName>
        <fullName evidence="1">Uncharacterized protein</fullName>
    </submittedName>
</protein>
<dbReference type="EMBL" id="AKHW03006295">
    <property type="protein sequence ID" value="KYO21135.1"/>
    <property type="molecule type" value="Genomic_DNA"/>
</dbReference>
<name>A0A151M9F8_ALLMI</name>
<gene>
    <name evidence="1" type="ORF">Y1Q_0001429</name>
</gene>
<proteinExistence type="predicted"/>
<reference evidence="1 2" key="1">
    <citation type="journal article" date="2012" name="Genome Biol.">
        <title>Sequencing three crocodilian genomes to illuminate the evolution of archosaurs and amniotes.</title>
        <authorList>
            <person name="St John J.A."/>
            <person name="Braun E.L."/>
            <person name="Isberg S.R."/>
            <person name="Miles L.G."/>
            <person name="Chong A.Y."/>
            <person name="Gongora J."/>
            <person name="Dalzell P."/>
            <person name="Moran C."/>
            <person name="Bed'hom B."/>
            <person name="Abzhanov A."/>
            <person name="Burgess S.C."/>
            <person name="Cooksey A.M."/>
            <person name="Castoe T.A."/>
            <person name="Crawford N.G."/>
            <person name="Densmore L.D."/>
            <person name="Drew J.C."/>
            <person name="Edwards S.V."/>
            <person name="Faircloth B.C."/>
            <person name="Fujita M.K."/>
            <person name="Greenwold M.J."/>
            <person name="Hoffmann F.G."/>
            <person name="Howard J.M."/>
            <person name="Iguchi T."/>
            <person name="Janes D.E."/>
            <person name="Khan S.Y."/>
            <person name="Kohno S."/>
            <person name="de Koning A.J."/>
            <person name="Lance S.L."/>
            <person name="McCarthy F.M."/>
            <person name="McCormack J.E."/>
            <person name="Merchant M.E."/>
            <person name="Peterson D.G."/>
            <person name="Pollock D.D."/>
            <person name="Pourmand N."/>
            <person name="Raney B.J."/>
            <person name="Roessler K.A."/>
            <person name="Sanford J.R."/>
            <person name="Sawyer R.H."/>
            <person name="Schmidt C.J."/>
            <person name="Triplett E.W."/>
            <person name="Tuberville T.D."/>
            <person name="Venegas-Anaya M."/>
            <person name="Howard J.T."/>
            <person name="Jarvis E.D."/>
            <person name="Guillette L.J.Jr."/>
            <person name="Glenn T.C."/>
            <person name="Green R.E."/>
            <person name="Ray D.A."/>
        </authorList>
    </citation>
    <scope>NUCLEOTIDE SEQUENCE [LARGE SCALE GENOMIC DNA]</scope>
    <source>
        <strain evidence="1">KSC_2009_1</strain>
    </source>
</reference>
<sequence length="78" mass="8435">MPSSTRSTADASVRDICQCALVIHWRSFCLFSAFTSLPSMAALVPLSASWIPSSQAPNWAGLVREAGYMKDHGNQFAS</sequence>
<accession>A0A151M9F8</accession>
<evidence type="ECO:0000313" key="1">
    <source>
        <dbReference type="EMBL" id="KYO21135.1"/>
    </source>
</evidence>
<organism evidence="1 2">
    <name type="scientific">Alligator mississippiensis</name>
    <name type="common">American alligator</name>
    <dbReference type="NCBI Taxonomy" id="8496"/>
    <lineage>
        <taxon>Eukaryota</taxon>
        <taxon>Metazoa</taxon>
        <taxon>Chordata</taxon>
        <taxon>Craniata</taxon>
        <taxon>Vertebrata</taxon>
        <taxon>Euteleostomi</taxon>
        <taxon>Archelosauria</taxon>
        <taxon>Archosauria</taxon>
        <taxon>Crocodylia</taxon>
        <taxon>Alligatoridae</taxon>
        <taxon>Alligatorinae</taxon>
        <taxon>Alligator</taxon>
    </lineage>
</organism>
<keyword evidence="2" id="KW-1185">Reference proteome</keyword>
<dbReference type="AlphaFoldDB" id="A0A151M9F8"/>